<dbReference type="OrthoDB" id="5410040at2759"/>
<protein>
    <submittedName>
        <fullName evidence="3">Uncharacterized protein</fullName>
    </submittedName>
</protein>
<dbReference type="AlphaFoldDB" id="A0A420I527"/>
<feature type="compositionally biased region" description="Basic and acidic residues" evidence="1">
    <location>
        <begin position="122"/>
        <end position="132"/>
    </location>
</feature>
<keyword evidence="2" id="KW-1133">Transmembrane helix</keyword>
<feature type="region of interest" description="Disordered" evidence="1">
    <location>
        <begin position="116"/>
        <end position="140"/>
    </location>
</feature>
<dbReference type="Proteomes" id="UP000285405">
    <property type="component" value="Unassembled WGS sequence"/>
</dbReference>
<dbReference type="GO" id="GO:0005759">
    <property type="term" value="C:mitochondrial matrix"/>
    <property type="evidence" value="ECO:0007669"/>
    <property type="project" value="TreeGrafter"/>
</dbReference>
<dbReference type="PANTHER" id="PTHR40020">
    <property type="entry name" value="CYTOCHROME C OXIDASE ASSEMBLY FACTOR 2"/>
    <property type="match status" value="1"/>
</dbReference>
<feature type="region of interest" description="Disordered" evidence="1">
    <location>
        <begin position="40"/>
        <end position="102"/>
    </location>
</feature>
<sequence>MSSHLHPRSRLTSSLFATTLFASIFVVILPHILPCPAPRRVAFSDDGGSGSRIQVPSTNQMRQNNPINSERQGSPTDTMKDGTQNLYTKQNPSHRECPIPKPRGLFGDLLGFKSSVSVGRSDNGDKSSESYKNENIIKPP</sequence>
<keyword evidence="2" id="KW-0812">Transmembrane</keyword>
<feature type="compositionally biased region" description="Polar residues" evidence="1">
    <location>
        <begin position="51"/>
        <end position="91"/>
    </location>
</feature>
<evidence type="ECO:0000313" key="4">
    <source>
        <dbReference type="Proteomes" id="UP000285405"/>
    </source>
</evidence>
<comment type="caution">
    <text evidence="3">The sequence shown here is derived from an EMBL/GenBank/DDBJ whole genome shotgun (WGS) entry which is preliminary data.</text>
</comment>
<dbReference type="PANTHER" id="PTHR40020:SF1">
    <property type="entry name" value="CYTOCHROME C OXIDASE ASSEMBLY FACTOR 2"/>
    <property type="match status" value="1"/>
</dbReference>
<dbReference type="GO" id="GO:0033617">
    <property type="term" value="P:mitochondrial respiratory chain complex IV assembly"/>
    <property type="evidence" value="ECO:0007669"/>
    <property type="project" value="TreeGrafter"/>
</dbReference>
<evidence type="ECO:0000256" key="1">
    <source>
        <dbReference type="SAM" id="MobiDB-lite"/>
    </source>
</evidence>
<keyword evidence="2" id="KW-0472">Membrane</keyword>
<dbReference type="EMBL" id="MCBR01012910">
    <property type="protein sequence ID" value="RKF64818.1"/>
    <property type="molecule type" value="Genomic_DNA"/>
</dbReference>
<evidence type="ECO:0000313" key="3">
    <source>
        <dbReference type="EMBL" id="RKF64818.1"/>
    </source>
</evidence>
<evidence type="ECO:0000256" key="2">
    <source>
        <dbReference type="SAM" id="Phobius"/>
    </source>
</evidence>
<gene>
    <name evidence="3" type="ORF">GcC1_129007</name>
</gene>
<name>A0A420I527_9PEZI</name>
<organism evidence="3 4">
    <name type="scientific">Golovinomyces cichoracearum</name>
    <dbReference type="NCBI Taxonomy" id="62708"/>
    <lineage>
        <taxon>Eukaryota</taxon>
        <taxon>Fungi</taxon>
        <taxon>Dikarya</taxon>
        <taxon>Ascomycota</taxon>
        <taxon>Pezizomycotina</taxon>
        <taxon>Leotiomycetes</taxon>
        <taxon>Erysiphales</taxon>
        <taxon>Erysiphaceae</taxon>
        <taxon>Golovinomyces</taxon>
    </lineage>
</organism>
<feature type="transmembrane region" description="Helical" evidence="2">
    <location>
        <begin position="12"/>
        <end position="33"/>
    </location>
</feature>
<reference evidence="3 4" key="1">
    <citation type="journal article" date="2018" name="BMC Genomics">
        <title>Comparative genome analyses reveal sequence features reflecting distinct modes of host-adaptation between dicot and monocot powdery mildew.</title>
        <authorList>
            <person name="Wu Y."/>
            <person name="Ma X."/>
            <person name="Pan Z."/>
            <person name="Kale S.D."/>
            <person name="Song Y."/>
            <person name="King H."/>
            <person name="Zhang Q."/>
            <person name="Presley C."/>
            <person name="Deng X."/>
            <person name="Wei C.I."/>
            <person name="Xiao S."/>
        </authorList>
    </citation>
    <scope>NUCLEOTIDE SEQUENCE [LARGE SCALE GENOMIC DNA]</scope>
    <source>
        <strain evidence="3">UCSC1</strain>
    </source>
</reference>
<accession>A0A420I527</accession>
<proteinExistence type="predicted"/>